<protein>
    <submittedName>
        <fullName evidence="1">DUF1934 domain-containing protein</fullName>
    </submittedName>
</protein>
<evidence type="ECO:0000313" key="2">
    <source>
        <dbReference type="Proteomes" id="UP000886818"/>
    </source>
</evidence>
<evidence type="ECO:0000313" key="1">
    <source>
        <dbReference type="EMBL" id="QXM06779.1"/>
    </source>
</evidence>
<dbReference type="RefSeq" id="WP_218283472.1">
    <property type="nucleotide sequence ID" value="NZ_CP078093.1"/>
</dbReference>
<gene>
    <name evidence="1" type="ORF">KVH43_03390</name>
</gene>
<dbReference type="Proteomes" id="UP000886818">
    <property type="component" value="Chromosome"/>
</dbReference>
<dbReference type="InterPro" id="IPR015231">
    <property type="entry name" value="DUF1934"/>
</dbReference>
<dbReference type="EMBL" id="CP078093">
    <property type="protein sequence ID" value="QXM06779.1"/>
    <property type="molecule type" value="Genomic_DNA"/>
</dbReference>
<name>A0ABX8RCK5_9CLOT</name>
<proteinExistence type="predicted"/>
<sequence length="138" mass="15877">MKNIMLKIEGMQIGMDGEENTIELVTEGKLYEKGNTLYLVYEESEISGMAGCTTTVKISKDKISMKRFGTAKSEIVFEKGKRYNSNYHTPYGTFDMEVLTKDMTYTITDEYKGDIRIEYFLNLQGMAETTNELRIKIM</sequence>
<dbReference type="Pfam" id="PF09148">
    <property type="entry name" value="DUF1934"/>
    <property type="match status" value="1"/>
</dbReference>
<organism evidence="1 2">
    <name type="scientific">Crassaminicella indica</name>
    <dbReference type="NCBI Taxonomy" id="2855394"/>
    <lineage>
        <taxon>Bacteria</taxon>
        <taxon>Bacillati</taxon>
        <taxon>Bacillota</taxon>
        <taxon>Clostridia</taxon>
        <taxon>Eubacteriales</taxon>
        <taxon>Clostridiaceae</taxon>
        <taxon>Crassaminicella</taxon>
    </lineage>
</organism>
<accession>A0ABX8RCK5</accession>
<keyword evidence="2" id="KW-1185">Reference proteome</keyword>
<reference evidence="1" key="1">
    <citation type="submission" date="2021-07" db="EMBL/GenBank/DDBJ databases">
        <title>Complete genome sequence of Crassaminicella sp. 143-21, isolated from a deep-sea hydrothermal vent.</title>
        <authorList>
            <person name="Li X."/>
        </authorList>
    </citation>
    <scope>NUCLEOTIDE SEQUENCE</scope>
    <source>
        <strain evidence="1">143-21</strain>
    </source>
</reference>